<keyword evidence="1" id="KW-0802">TPR repeat</keyword>
<dbReference type="GO" id="GO:0016740">
    <property type="term" value="F:transferase activity"/>
    <property type="evidence" value="ECO:0007669"/>
    <property type="project" value="UniProtKB-KW"/>
</dbReference>
<proteinExistence type="predicted"/>
<dbReference type="SMART" id="SM00028">
    <property type="entry name" value="TPR"/>
    <property type="match status" value="3"/>
</dbReference>
<dbReference type="AlphaFoldDB" id="A0A486NEN7"/>
<name>A0A486NEN7_KLEPN</name>
<evidence type="ECO:0000313" key="3">
    <source>
        <dbReference type="EMBL" id="VGL54426.1"/>
    </source>
</evidence>
<organism evidence="3">
    <name type="scientific">Klebsiella pneumoniae</name>
    <dbReference type="NCBI Taxonomy" id="573"/>
    <lineage>
        <taxon>Bacteria</taxon>
        <taxon>Pseudomonadati</taxon>
        <taxon>Pseudomonadota</taxon>
        <taxon>Gammaproteobacteria</taxon>
        <taxon>Enterobacterales</taxon>
        <taxon>Enterobacteriaceae</taxon>
        <taxon>Klebsiella/Raoultella group</taxon>
        <taxon>Klebsiella</taxon>
        <taxon>Klebsiella pneumoniae complex</taxon>
    </lineage>
</organism>
<accession>A0A486NEN7</accession>
<dbReference type="Gene3D" id="1.25.40.10">
    <property type="entry name" value="Tetratricopeptide repeat domain"/>
    <property type="match status" value="1"/>
</dbReference>
<gene>
    <name evidence="3" type="ORF">SAMEA4873652_00210</name>
</gene>
<keyword evidence="2" id="KW-0732">Signal</keyword>
<dbReference type="InterPro" id="IPR019734">
    <property type="entry name" value="TPR_rpt"/>
</dbReference>
<dbReference type="EMBL" id="CAAHCV010000001">
    <property type="protein sequence ID" value="VGL54426.1"/>
    <property type="molecule type" value="Genomic_DNA"/>
</dbReference>
<dbReference type="RefSeq" id="WP_049118969.1">
    <property type="nucleotide sequence ID" value="NZ_BPUY01000046.1"/>
</dbReference>
<dbReference type="SUPFAM" id="SSF48452">
    <property type="entry name" value="TPR-like"/>
    <property type="match status" value="1"/>
</dbReference>
<protein>
    <submittedName>
        <fullName evidence="3">Predicted O-linked N-acetylglucosamine transferase, SPINDLY family</fullName>
    </submittedName>
</protein>
<keyword evidence="3" id="KW-0808">Transferase</keyword>
<evidence type="ECO:0000256" key="1">
    <source>
        <dbReference type="PROSITE-ProRule" id="PRU00339"/>
    </source>
</evidence>
<dbReference type="PROSITE" id="PS50005">
    <property type="entry name" value="TPR"/>
    <property type="match status" value="1"/>
</dbReference>
<feature type="repeat" description="TPR" evidence="1">
    <location>
        <begin position="347"/>
        <end position="380"/>
    </location>
</feature>
<reference evidence="3" key="1">
    <citation type="submission" date="2019-03" db="EMBL/GenBank/DDBJ databases">
        <authorList>
            <consortium name="Pathogen Informatics"/>
        </authorList>
    </citation>
    <scope>NUCLEOTIDE SEQUENCE</scope>
    <source>
        <strain evidence="3">5012STDY7626450</strain>
    </source>
</reference>
<dbReference type="InterPro" id="IPR011990">
    <property type="entry name" value="TPR-like_helical_dom_sf"/>
</dbReference>
<feature type="chain" id="PRO_5030095415" evidence="2">
    <location>
        <begin position="23"/>
        <end position="394"/>
    </location>
</feature>
<evidence type="ECO:0000256" key="2">
    <source>
        <dbReference type="SAM" id="SignalP"/>
    </source>
</evidence>
<dbReference type="Pfam" id="PF13181">
    <property type="entry name" value="TPR_8"/>
    <property type="match status" value="1"/>
</dbReference>
<sequence length="394" mass="43220">MKGVIKLSLLALSISFSFVGYAESKSVEVLSAVVKDQKIPGAQVVIQRNGEQSISSLSDDSGNAQIGNNASDTNDSLIIIKKSGYSTLVAKCPCSGMSYALSPTMKGLDSMRVVLGWGSSPTDLDSHMVYPGNHIFFNHKLGDNGNLDVDDTDSFGPETITLTRRENGKPYIYAVHDFSDKHEPETNNLSRSDAKVFVYIGDSLVRTYYVPKDQSGNLWTVFKINENGAIEDINSIKGVSVYGGDIDNVLSPLLKSNATLPHQNWDAEQINISNMLNLKGEESYRREQYEEAISLFTNSINNYSENGKAYGNLGLVYQKVGRTAEAIWANRKAIVLASGKNASTIRAGANYNIGKIYEGEGQYNEALNYYKAAKNEKQNPVYDNAILRVSSKIN</sequence>
<feature type="signal peptide" evidence="2">
    <location>
        <begin position="1"/>
        <end position="22"/>
    </location>
</feature>